<reference evidence="1" key="1">
    <citation type="journal article" date="2020" name="Stud. Mycol.">
        <title>101 Dothideomycetes genomes: a test case for predicting lifestyles and emergence of pathogens.</title>
        <authorList>
            <person name="Haridas S."/>
            <person name="Albert R."/>
            <person name="Binder M."/>
            <person name="Bloem J."/>
            <person name="Labutti K."/>
            <person name="Salamov A."/>
            <person name="Andreopoulos B."/>
            <person name="Baker S."/>
            <person name="Barry K."/>
            <person name="Bills G."/>
            <person name="Bluhm B."/>
            <person name="Cannon C."/>
            <person name="Castanera R."/>
            <person name="Culley D."/>
            <person name="Daum C."/>
            <person name="Ezra D."/>
            <person name="Gonzalez J."/>
            <person name="Henrissat B."/>
            <person name="Kuo A."/>
            <person name="Liang C."/>
            <person name="Lipzen A."/>
            <person name="Lutzoni F."/>
            <person name="Magnuson J."/>
            <person name="Mondo S."/>
            <person name="Nolan M."/>
            <person name="Ohm R."/>
            <person name="Pangilinan J."/>
            <person name="Park H.-J."/>
            <person name="Ramirez L."/>
            <person name="Alfaro M."/>
            <person name="Sun H."/>
            <person name="Tritt A."/>
            <person name="Yoshinaga Y."/>
            <person name="Zwiers L.-H."/>
            <person name="Turgeon B."/>
            <person name="Goodwin S."/>
            <person name="Spatafora J."/>
            <person name="Crous P."/>
            <person name="Grigoriev I."/>
        </authorList>
    </citation>
    <scope>NUCLEOTIDE SEQUENCE</scope>
    <source>
        <strain evidence="1">ATCC 200398</strain>
    </source>
</reference>
<evidence type="ECO:0000313" key="1">
    <source>
        <dbReference type="EMBL" id="KAF2471469.1"/>
    </source>
</evidence>
<proteinExistence type="predicted"/>
<evidence type="ECO:0000313" key="2">
    <source>
        <dbReference type="Proteomes" id="UP000799755"/>
    </source>
</evidence>
<dbReference type="Proteomes" id="UP000799755">
    <property type="component" value="Unassembled WGS sequence"/>
</dbReference>
<name>A0ACB6QWP1_9PLEO</name>
<protein>
    <submittedName>
        <fullName evidence="1">Amino acid adenylation</fullName>
    </submittedName>
</protein>
<accession>A0ACB6QWP1</accession>
<dbReference type="EMBL" id="MU003505">
    <property type="protein sequence ID" value="KAF2471469.1"/>
    <property type="molecule type" value="Genomic_DNA"/>
</dbReference>
<organism evidence="1 2">
    <name type="scientific">Lindgomyces ingoldianus</name>
    <dbReference type="NCBI Taxonomy" id="673940"/>
    <lineage>
        <taxon>Eukaryota</taxon>
        <taxon>Fungi</taxon>
        <taxon>Dikarya</taxon>
        <taxon>Ascomycota</taxon>
        <taxon>Pezizomycotina</taxon>
        <taxon>Dothideomycetes</taxon>
        <taxon>Pleosporomycetidae</taxon>
        <taxon>Pleosporales</taxon>
        <taxon>Lindgomycetaceae</taxon>
        <taxon>Lindgomyces</taxon>
    </lineage>
</organism>
<keyword evidence="2" id="KW-1185">Reference proteome</keyword>
<gene>
    <name evidence="1" type="ORF">BDR25DRAFT_334054</name>
</gene>
<comment type="caution">
    <text evidence="1">The sequence shown here is derived from an EMBL/GenBank/DDBJ whole genome shotgun (WGS) entry which is preliminary data.</text>
</comment>
<sequence length="1056" mass="114596">MQQLWASVLGIEAQRIRLDDSFFRLGGDSIAAMKLVGEARRMGMHLSVADIFRNPILADLAGLDYSHSGSPAEEILPFSLLGEEADVATVREEAAASCNVDVGLVEDLYPCSPLQEGLLSLTSKRAGDYIMQGVLELRADMSEETFRTAWERIDSKLGLLQAVMAEDIRWTEAEELQEYLKKDRSVSMGLGDPLTRYAIVKEAEGGKRWMVWTIHHALYDGWSLHRILDAVAEVCNGGVVKKQPGFHAFVKYLGQQDQDAAAAYWHSALADCQAAPFPPLPAAVQQPVADAMMDYQCPPLPKAPSDTTTSTLVRAAWSIIASRYTNSDDVVLGSTITGRNAPVAGIEAMIGPTIATVPVRVRVTSDQTVSAFLNALQQQATDMIPYEQTGLQRIAKVAAGARHACGFQTLLVVQPGDIARESNNVLGNWRGHSELQDFTTYGMMLQCTLAAEGIRITVSFDERAVEEWLVKKLLDQFSYVMWQLARADSETMIADIDALTPEDRQELWVSNCEIPAVVDRCVHDLFAEQAMARPEAPAICAWDGELTYGELDALSTRLASHLVGLGVKPEDIVPLCFEKSMWTVVAMLAVMKAGGAFAPLNPEHPRTRHKEIVMQTGATVVLTSEQYATLWEHADHTVAIVSGPSINQLFSRVDVTLLMVKTSNPAYVMFTSGSTGTPKGVVLEHRAVSTSCLGHGKALGLAPHSRALQFASYTFDACINEIITTLVLGGCVCVPSEDDRRNDLVKAINTMDINWAFLTSTVARLLGPEGVSSLQTLTLGGEKVTYNDWKIWVGHVQVMIAYGPTECCVWCTSYPAVQSFNSGTIGKSIASVGWVVDPEDHHKLAPIGSIGELLVEGPILARGYLNDVEKTNASFIYNPAWLLKGSAGHPGRQGRMYKTGDLVYYGPDGNLVYVGRKDEQVKVRGQRVELGEIEHNMQRCIPEAKQIAVEVILPGGERDNAMLAAFLQLDIETDSAILTDKAVETGSLARVILPVEADKKLAERLPSYMEATAGDRGVVLSSAAGGDADIKSGTETTAIDRGRKGDAAAMGEGAGN</sequence>